<accession>A0A4C1UP62</accession>
<sequence length="83" mass="9739">MPEWKGRVPLLAHHCIQSPPFELRSRQSRVQSINLYRSEGYCILKALEDLTKALGRQRDKTRAESTPWPYKTLDQQGEGRMRQ</sequence>
<feature type="region of interest" description="Disordered" evidence="1">
    <location>
        <begin position="56"/>
        <end position="83"/>
    </location>
</feature>
<organism evidence="2 3">
    <name type="scientific">Eumeta variegata</name>
    <name type="common">Bagworm moth</name>
    <name type="synonym">Eumeta japonica</name>
    <dbReference type="NCBI Taxonomy" id="151549"/>
    <lineage>
        <taxon>Eukaryota</taxon>
        <taxon>Metazoa</taxon>
        <taxon>Ecdysozoa</taxon>
        <taxon>Arthropoda</taxon>
        <taxon>Hexapoda</taxon>
        <taxon>Insecta</taxon>
        <taxon>Pterygota</taxon>
        <taxon>Neoptera</taxon>
        <taxon>Endopterygota</taxon>
        <taxon>Lepidoptera</taxon>
        <taxon>Glossata</taxon>
        <taxon>Ditrysia</taxon>
        <taxon>Tineoidea</taxon>
        <taxon>Psychidae</taxon>
        <taxon>Oiketicinae</taxon>
        <taxon>Eumeta</taxon>
    </lineage>
</organism>
<evidence type="ECO:0000256" key="1">
    <source>
        <dbReference type="SAM" id="MobiDB-lite"/>
    </source>
</evidence>
<proteinExistence type="predicted"/>
<dbReference type="Proteomes" id="UP000299102">
    <property type="component" value="Unassembled WGS sequence"/>
</dbReference>
<protein>
    <submittedName>
        <fullName evidence="2">Uncharacterized protein</fullName>
    </submittedName>
</protein>
<gene>
    <name evidence="2" type="ORF">EVAR_82785_1</name>
</gene>
<dbReference type="AlphaFoldDB" id="A0A4C1UP62"/>
<evidence type="ECO:0000313" key="3">
    <source>
        <dbReference type="Proteomes" id="UP000299102"/>
    </source>
</evidence>
<name>A0A4C1UP62_EUMVA</name>
<reference evidence="2 3" key="1">
    <citation type="journal article" date="2019" name="Commun. Biol.">
        <title>The bagworm genome reveals a unique fibroin gene that provides high tensile strength.</title>
        <authorList>
            <person name="Kono N."/>
            <person name="Nakamura H."/>
            <person name="Ohtoshi R."/>
            <person name="Tomita M."/>
            <person name="Numata K."/>
            <person name="Arakawa K."/>
        </authorList>
    </citation>
    <scope>NUCLEOTIDE SEQUENCE [LARGE SCALE GENOMIC DNA]</scope>
</reference>
<dbReference type="EMBL" id="BGZK01000198">
    <property type="protein sequence ID" value="GBP27736.1"/>
    <property type="molecule type" value="Genomic_DNA"/>
</dbReference>
<keyword evidence="3" id="KW-1185">Reference proteome</keyword>
<comment type="caution">
    <text evidence="2">The sequence shown here is derived from an EMBL/GenBank/DDBJ whole genome shotgun (WGS) entry which is preliminary data.</text>
</comment>
<evidence type="ECO:0000313" key="2">
    <source>
        <dbReference type="EMBL" id="GBP27736.1"/>
    </source>
</evidence>